<dbReference type="AlphaFoldDB" id="A0A2I1HWZ2"/>
<dbReference type="EMBL" id="LLXI01010155">
    <property type="protein sequence ID" value="PKY63402.1"/>
    <property type="molecule type" value="Genomic_DNA"/>
</dbReference>
<accession>A0A2I1HWZ2</accession>
<name>A0A2I1HWZ2_9GLOM</name>
<dbReference type="VEuPathDB" id="FungiDB:RhiirA1_446870"/>
<sequence>LNGTLEIIHKQRTFGNYRWAKAIRNSLEVVHKLYSDVKTYQNCNTNPRTWKDFNKHTIFLE</sequence>
<dbReference type="Proteomes" id="UP000234323">
    <property type="component" value="Unassembled WGS sequence"/>
</dbReference>
<keyword evidence="2" id="KW-1185">Reference proteome</keyword>
<evidence type="ECO:0000313" key="2">
    <source>
        <dbReference type="Proteomes" id="UP000234323"/>
    </source>
</evidence>
<dbReference type="VEuPathDB" id="FungiDB:RhiirFUN_014233"/>
<comment type="caution">
    <text evidence="1">The sequence shown here is derived from an EMBL/GenBank/DDBJ whole genome shotgun (WGS) entry which is preliminary data.</text>
</comment>
<protein>
    <submittedName>
        <fullName evidence="1">Uncharacterized protein</fullName>
    </submittedName>
</protein>
<organism evidence="1 2">
    <name type="scientific">Rhizophagus irregularis</name>
    <dbReference type="NCBI Taxonomy" id="588596"/>
    <lineage>
        <taxon>Eukaryota</taxon>
        <taxon>Fungi</taxon>
        <taxon>Fungi incertae sedis</taxon>
        <taxon>Mucoromycota</taxon>
        <taxon>Glomeromycotina</taxon>
        <taxon>Glomeromycetes</taxon>
        <taxon>Glomerales</taxon>
        <taxon>Glomeraceae</taxon>
        <taxon>Rhizophagus</taxon>
    </lineage>
</organism>
<reference evidence="1 2" key="1">
    <citation type="submission" date="2015-10" db="EMBL/GenBank/DDBJ databases">
        <title>Genome analyses suggest a sexual origin of heterokaryosis in a supposedly ancient asexual fungus.</title>
        <authorList>
            <person name="Ropars J."/>
            <person name="Sedzielewska K."/>
            <person name="Noel J."/>
            <person name="Charron P."/>
            <person name="Farinelli L."/>
            <person name="Marton T."/>
            <person name="Kruger M."/>
            <person name="Pelin A."/>
            <person name="Brachmann A."/>
            <person name="Corradi N."/>
        </authorList>
    </citation>
    <scope>NUCLEOTIDE SEQUENCE [LARGE SCALE GENOMIC DNA]</scope>
    <source>
        <strain evidence="1 2">A4</strain>
    </source>
</reference>
<evidence type="ECO:0000313" key="1">
    <source>
        <dbReference type="EMBL" id="PKY63402.1"/>
    </source>
</evidence>
<proteinExistence type="predicted"/>
<gene>
    <name evidence="1" type="ORF">RhiirA4_492214</name>
</gene>
<feature type="non-terminal residue" evidence="1">
    <location>
        <position position="1"/>
    </location>
</feature>